<keyword evidence="1" id="KW-0812">Transmembrane</keyword>
<gene>
    <name evidence="4" type="primary">LOC109378543</name>
</gene>
<evidence type="ECO:0000313" key="4">
    <source>
        <dbReference type="RefSeq" id="XP_019490433.1"/>
    </source>
</evidence>
<feature type="transmembrane region" description="Helical" evidence="1">
    <location>
        <begin position="12"/>
        <end position="31"/>
    </location>
</feature>
<name>A0A8B7QRS7_HIPAR</name>
<dbReference type="AlphaFoldDB" id="A0A8B7QRS7"/>
<dbReference type="InterPro" id="IPR000082">
    <property type="entry name" value="SEA_dom"/>
</dbReference>
<keyword evidence="1" id="KW-1133">Transmembrane helix</keyword>
<dbReference type="OrthoDB" id="9947814at2759"/>
<accession>A0A8B7QRS7</accession>
<organism evidence="3 4">
    <name type="scientific">Hipposideros armiger</name>
    <name type="common">Great Himalayan leaf-nosed bat</name>
    <dbReference type="NCBI Taxonomy" id="186990"/>
    <lineage>
        <taxon>Eukaryota</taxon>
        <taxon>Metazoa</taxon>
        <taxon>Chordata</taxon>
        <taxon>Craniata</taxon>
        <taxon>Vertebrata</taxon>
        <taxon>Euteleostomi</taxon>
        <taxon>Mammalia</taxon>
        <taxon>Eutheria</taxon>
        <taxon>Laurasiatheria</taxon>
        <taxon>Chiroptera</taxon>
        <taxon>Yinpterochiroptera</taxon>
        <taxon>Rhinolophoidea</taxon>
        <taxon>Hipposideridae</taxon>
        <taxon>Hipposideros</taxon>
    </lineage>
</organism>
<dbReference type="Pfam" id="PF01390">
    <property type="entry name" value="SEA"/>
    <property type="match status" value="1"/>
</dbReference>
<dbReference type="InterPro" id="IPR036364">
    <property type="entry name" value="SEA_dom_sf"/>
</dbReference>
<dbReference type="PROSITE" id="PS50024">
    <property type="entry name" value="SEA"/>
    <property type="match status" value="1"/>
</dbReference>
<dbReference type="Gene3D" id="3.30.70.960">
    <property type="entry name" value="SEA domain"/>
    <property type="match status" value="1"/>
</dbReference>
<protein>
    <submittedName>
        <fullName evidence="4">Mucin-16-like</fullName>
    </submittedName>
</protein>
<keyword evidence="3" id="KW-1185">Reference proteome</keyword>
<dbReference type="PANTHER" id="PTHR14672:SF1">
    <property type="entry name" value="MUCIN-16"/>
    <property type="match status" value="1"/>
</dbReference>
<dbReference type="KEGG" id="hai:109378543"/>
<feature type="domain" description="SEA" evidence="2">
    <location>
        <begin position="21"/>
        <end position="81"/>
    </location>
</feature>
<sequence>MPEMSTLASVNVNSGTTAVPFLMTFIVNFTITNLSYMENMGNLGSEIFNATERNLQQLLGPLFKNSSIGSLYAGCRLALLR</sequence>
<dbReference type="Proteomes" id="UP000694851">
    <property type="component" value="Unplaced"/>
</dbReference>
<keyword evidence="1" id="KW-0472">Membrane</keyword>
<evidence type="ECO:0000313" key="3">
    <source>
        <dbReference type="Proteomes" id="UP000694851"/>
    </source>
</evidence>
<dbReference type="PANTHER" id="PTHR14672">
    <property type="entry name" value="MUCIN-16"/>
    <property type="match status" value="1"/>
</dbReference>
<dbReference type="RefSeq" id="XP_019490433.1">
    <property type="nucleotide sequence ID" value="XM_019634888.1"/>
</dbReference>
<dbReference type="InterPro" id="IPR028850">
    <property type="entry name" value="MUC16"/>
</dbReference>
<dbReference type="GeneID" id="109378543"/>
<proteinExistence type="predicted"/>
<evidence type="ECO:0000256" key="1">
    <source>
        <dbReference type="SAM" id="Phobius"/>
    </source>
</evidence>
<evidence type="ECO:0000259" key="2">
    <source>
        <dbReference type="PROSITE" id="PS50024"/>
    </source>
</evidence>
<reference evidence="4" key="1">
    <citation type="submission" date="2025-08" db="UniProtKB">
        <authorList>
            <consortium name="RefSeq"/>
        </authorList>
    </citation>
    <scope>IDENTIFICATION</scope>
    <source>
        <tissue evidence="4">Muscle</tissue>
    </source>
</reference>
<dbReference type="SUPFAM" id="SSF82671">
    <property type="entry name" value="SEA domain"/>
    <property type="match status" value="1"/>
</dbReference>